<evidence type="ECO:0000313" key="3">
    <source>
        <dbReference type="Proteomes" id="UP000030671"/>
    </source>
</evidence>
<accession>W4KG30</accession>
<dbReference type="GeneID" id="20665885"/>
<dbReference type="AlphaFoldDB" id="W4KG30"/>
<dbReference type="KEGG" id="hir:HETIRDRAFT_103275"/>
<evidence type="ECO:0000256" key="1">
    <source>
        <dbReference type="SAM" id="Coils"/>
    </source>
</evidence>
<dbReference type="InParanoid" id="W4KG30"/>
<feature type="coiled-coil region" evidence="1">
    <location>
        <begin position="30"/>
        <end position="60"/>
    </location>
</feature>
<dbReference type="EMBL" id="KI925456">
    <property type="protein sequence ID" value="ETW84777.1"/>
    <property type="molecule type" value="Genomic_DNA"/>
</dbReference>
<keyword evidence="3" id="KW-1185">Reference proteome</keyword>
<keyword evidence="1" id="KW-0175">Coiled coil</keyword>
<protein>
    <submittedName>
        <fullName evidence="2">Uncharacterized protein</fullName>
    </submittedName>
</protein>
<dbReference type="RefSeq" id="XP_009544406.1">
    <property type="nucleotide sequence ID" value="XM_009546111.1"/>
</dbReference>
<evidence type="ECO:0000313" key="2">
    <source>
        <dbReference type="EMBL" id="ETW84777.1"/>
    </source>
</evidence>
<proteinExistence type="predicted"/>
<reference evidence="2 3" key="1">
    <citation type="journal article" date="2012" name="New Phytol.">
        <title>Insight into trade-off between wood decay and parasitism from the genome of a fungal forest pathogen.</title>
        <authorList>
            <person name="Olson A."/>
            <person name="Aerts A."/>
            <person name="Asiegbu F."/>
            <person name="Belbahri L."/>
            <person name="Bouzid O."/>
            <person name="Broberg A."/>
            <person name="Canback B."/>
            <person name="Coutinho P.M."/>
            <person name="Cullen D."/>
            <person name="Dalman K."/>
            <person name="Deflorio G."/>
            <person name="van Diepen L.T."/>
            <person name="Dunand C."/>
            <person name="Duplessis S."/>
            <person name="Durling M."/>
            <person name="Gonthier P."/>
            <person name="Grimwood J."/>
            <person name="Fossdal C.G."/>
            <person name="Hansson D."/>
            <person name="Henrissat B."/>
            <person name="Hietala A."/>
            <person name="Himmelstrand K."/>
            <person name="Hoffmeister D."/>
            <person name="Hogberg N."/>
            <person name="James T.Y."/>
            <person name="Karlsson M."/>
            <person name="Kohler A."/>
            <person name="Kues U."/>
            <person name="Lee Y.H."/>
            <person name="Lin Y.C."/>
            <person name="Lind M."/>
            <person name="Lindquist E."/>
            <person name="Lombard V."/>
            <person name="Lucas S."/>
            <person name="Lunden K."/>
            <person name="Morin E."/>
            <person name="Murat C."/>
            <person name="Park J."/>
            <person name="Raffaello T."/>
            <person name="Rouze P."/>
            <person name="Salamov A."/>
            <person name="Schmutz J."/>
            <person name="Solheim H."/>
            <person name="Stahlberg J."/>
            <person name="Velez H."/>
            <person name="de Vries R.P."/>
            <person name="Wiebenga A."/>
            <person name="Woodward S."/>
            <person name="Yakovlev I."/>
            <person name="Garbelotto M."/>
            <person name="Martin F."/>
            <person name="Grigoriev I.V."/>
            <person name="Stenlid J."/>
        </authorList>
    </citation>
    <scope>NUCLEOTIDE SEQUENCE [LARGE SCALE GENOMIC DNA]</scope>
    <source>
        <strain evidence="2 3">TC 32-1</strain>
    </source>
</reference>
<dbReference type="Proteomes" id="UP000030671">
    <property type="component" value="Unassembled WGS sequence"/>
</dbReference>
<organism evidence="2 3">
    <name type="scientific">Heterobasidion irregulare (strain TC 32-1)</name>
    <dbReference type="NCBI Taxonomy" id="747525"/>
    <lineage>
        <taxon>Eukaryota</taxon>
        <taxon>Fungi</taxon>
        <taxon>Dikarya</taxon>
        <taxon>Basidiomycota</taxon>
        <taxon>Agaricomycotina</taxon>
        <taxon>Agaricomycetes</taxon>
        <taxon>Russulales</taxon>
        <taxon>Bondarzewiaceae</taxon>
        <taxon>Heterobasidion</taxon>
        <taxon>Heterobasidion annosum species complex</taxon>
    </lineage>
</organism>
<gene>
    <name evidence="2" type="ORF">HETIRDRAFT_103275</name>
</gene>
<sequence>MDTVESTTYGTISHAVFQARNRDLEFKLLVARLLQRIDELENQVERLKDLQNIKLEIARNNSHVNAKPSSVEDQVKASYLVASWKPI</sequence>
<name>W4KG30_HETIT</name>
<dbReference type="HOGENOM" id="CLU_2483621_0_0_1"/>